<sequence>MRVGGDRVPDVRLAAMTATATTTMESLALTNYGHFTTMLVEDGRVRGLGLHLDRLTADCAALFGARLSPDRVRAEIAAAVAGTPGPVTVRVTVVDPALPLARPAAAGTPQLLVTTRPAGPHDPPPVRVRTVRYERDVPQVKHTGLFGPLHQRRRAQQDGYDDALFLDADGLVSEGVTWNIGFFDGDTVIWPLADALPGVTMRLIERAYDGPQRREPVGISQLPAMAAAFTTNAAVGIRAVAAVDTVGFDPGHPVLDALRRRYAQVAPEPLV</sequence>
<dbReference type="EMBL" id="BMMX01000069">
    <property type="protein sequence ID" value="GGL19641.1"/>
    <property type="molecule type" value="Genomic_DNA"/>
</dbReference>
<dbReference type="NCBIfam" id="NF006734">
    <property type="entry name" value="PRK09266.1"/>
    <property type="match status" value="1"/>
</dbReference>
<dbReference type="PANTHER" id="PTHR42743:SF2">
    <property type="entry name" value="AMINODEOXYCHORISMATE LYASE"/>
    <property type="match status" value="1"/>
</dbReference>
<proteinExistence type="inferred from homology"/>
<evidence type="ECO:0000313" key="3">
    <source>
        <dbReference type="Proteomes" id="UP000656042"/>
    </source>
</evidence>
<gene>
    <name evidence="2" type="ORF">GCM10012284_62800</name>
</gene>
<dbReference type="GO" id="GO:0008696">
    <property type="term" value="F:4-amino-4-deoxychorismate lyase activity"/>
    <property type="evidence" value="ECO:0007669"/>
    <property type="project" value="TreeGrafter"/>
</dbReference>
<dbReference type="SUPFAM" id="SSF56752">
    <property type="entry name" value="D-aminoacid aminotransferase-like PLP-dependent enzymes"/>
    <property type="match status" value="1"/>
</dbReference>
<comment type="similarity">
    <text evidence="1">Belongs to the class-IV pyridoxal-phosphate-dependent aminotransferase family.</text>
</comment>
<dbReference type="InterPro" id="IPR036038">
    <property type="entry name" value="Aminotransferase-like"/>
</dbReference>
<dbReference type="Pfam" id="PF01063">
    <property type="entry name" value="Aminotran_4"/>
    <property type="match status" value="1"/>
</dbReference>
<reference evidence="2" key="1">
    <citation type="journal article" date="2014" name="Int. J. Syst. Evol. Microbiol.">
        <title>Complete genome sequence of Corynebacterium casei LMG S-19264T (=DSM 44701T), isolated from a smear-ripened cheese.</title>
        <authorList>
            <consortium name="US DOE Joint Genome Institute (JGI-PGF)"/>
            <person name="Walter F."/>
            <person name="Albersmeier A."/>
            <person name="Kalinowski J."/>
            <person name="Ruckert C."/>
        </authorList>
    </citation>
    <scope>NUCLEOTIDE SEQUENCE</scope>
    <source>
        <strain evidence="2">CGMCC 4.7299</strain>
    </source>
</reference>
<evidence type="ECO:0008006" key="4">
    <source>
        <dbReference type="Google" id="ProtNLM"/>
    </source>
</evidence>
<protein>
    <recommendedName>
        <fullName evidence="4">Branched-chain amino acid aminotransferase/4-amino-4-deoxychorismate lyase</fullName>
    </recommendedName>
</protein>
<organism evidence="2 3">
    <name type="scientific">Mangrovihabitans endophyticus</name>
    <dbReference type="NCBI Taxonomy" id="1751298"/>
    <lineage>
        <taxon>Bacteria</taxon>
        <taxon>Bacillati</taxon>
        <taxon>Actinomycetota</taxon>
        <taxon>Actinomycetes</taxon>
        <taxon>Micromonosporales</taxon>
        <taxon>Micromonosporaceae</taxon>
        <taxon>Mangrovihabitans</taxon>
    </lineage>
</organism>
<keyword evidence="3" id="KW-1185">Reference proteome</keyword>
<dbReference type="Proteomes" id="UP000656042">
    <property type="component" value="Unassembled WGS sequence"/>
</dbReference>
<evidence type="ECO:0000256" key="1">
    <source>
        <dbReference type="ARBA" id="ARBA00009320"/>
    </source>
</evidence>
<dbReference type="Gene3D" id="3.20.10.10">
    <property type="entry name" value="D-amino Acid Aminotransferase, subunit A, domain 2"/>
    <property type="match status" value="1"/>
</dbReference>
<dbReference type="InterPro" id="IPR043132">
    <property type="entry name" value="BCAT-like_C"/>
</dbReference>
<accession>A0A8J3FTF1</accession>
<comment type="caution">
    <text evidence="2">The sequence shown here is derived from an EMBL/GenBank/DDBJ whole genome shotgun (WGS) entry which is preliminary data.</text>
</comment>
<evidence type="ECO:0000313" key="2">
    <source>
        <dbReference type="EMBL" id="GGL19641.1"/>
    </source>
</evidence>
<dbReference type="InterPro" id="IPR001544">
    <property type="entry name" value="Aminotrans_IV"/>
</dbReference>
<dbReference type="AlphaFoldDB" id="A0A8J3FTF1"/>
<dbReference type="GO" id="GO:0008153">
    <property type="term" value="P:4-aminobenzoate biosynthetic process"/>
    <property type="evidence" value="ECO:0007669"/>
    <property type="project" value="TreeGrafter"/>
</dbReference>
<dbReference type="InterPro" id="IPR050571">
    <property type="entry name" value="Class-IV_PLP-Dep_Aminotrnsfr"/>
</dbReference>
<reference evidence="2" key="2">
    <citation type="submission" date="2020-09" db="EMBL/GenBank/DDBJ databases">
        <authorList>
            <person name="Sun Q."/>
            <person name="Zhou Y."/>
        </authorList>
    </citation>
    <scope>NUCLEOTIDE SEQUENCE</scope>
    <source>
        <strain evidence="2">CGMCC 4.7299</strain>
    </source>
</reference>
<name>A0A8J3FTF1_9ACTN</name>
<dbReference type="PANTHER" id="PTHR42743">
    <property type="entry name" value="AMINO-ACID AMINOTRANSFERASE"/>
    <property type="match status" value="1"/>
</dbReference>
<dbReference type="Gene3D" id="3.30.470.10">
    <property type="match status" value="1"/>
</dbReference>
<dbReference type="GO" id="GO:0005829">
    <property type="term" value="C:cytosol"/>
    <property type="evidence" value="ECO:0007669"/>
    <property type="project" value="TreeGrafter"/>
</dbReference>
<dbReference type="InterPro" id="IPR043131">
    <property type="entry name" value="BCAT-like_N"/>
</dbReference>